<dbReference type="SUPFAM" id="SSF55073">
    <property type="entry name" value="Nucleotide cyclase"/>
    <property type="match status" value="1"/>
</dbReference>
<dbReference type="EMBL" id="RBLG01000001">
    <property type="protein sequence ID" value="RKS55890.1"/>
    <property type="molecule type" value="Genomic_DNA"/>
</dbReference>
<feature type="domain" description="Guanylate cyclase" evidence="2">
    <location>
        <begin position="186"/>
        <end position="316"/>
    </location>
</feature>
<dbReference type="GO" id="GO:0035556">
    <property type="term" value="P:intracellular signal transduction"/>
    <property type="evidence" value="ECO:0007669"/>
    <property type="project" value="InterPro"/>
</dbReference>
<dbReference type="GO" id="GO:0004016">
    <property type="term" value="F:adenylate cyclase activity"/>
    <property type="evidence" value="ECO:0007669"/>
    <property type="project" value="UniProtKB-ARBA"/>
</dbReference>
<dbReference type="InterPro" id="IPR050697">
    <property type="entry name" value="Adenylyl/Guanylyl_Cyclase_3/4"/>
</dbReference>
<dbReference type="InterPro" id="IPR001054">
    <property type="entry name" value="A/G_cyclase"/>
</dbReference>
<keyword evidence="1" id="KW-0472">Membrane</keyword>
<sequence length="373" mass="43383">MDIRPKTRIQLYQIVVITVFWVLCGGFFALYKCVTYDLISENFIFIVPHHLSLTKFFIINLIGPAIGGLLGGSVIVFRLNEKYRNRSYRYYLVISILYFFGFIFTLNSVMLYEFYYKNRILNNVDPLQEAINLLILDPYAIRNLVSWMIIVFFTLHGLKIYEKFGPGTLFSMFLGKFHRPHEVHRVFMFLDITNSTSIAEKLGHSRFFTLLRDFYNNITDSILNSHGNIYQYVGDEIIVSWLPMHASSKNLNCINCFFKIEDAIAQNQSYYLNEYGFVPGFKAAVHRGEVVMGEIGIIKREIVYSGDILNTTSRMMEQCKIYNEKLIISKDVLQVMNTNGNYTMDFIGNMTLRGKSNSLELYGVKRKYMPVLN</sequence>
<accession>A0A495PZE0</accession>
<dbReference type="PROSITE" id="PS50125">
    <property type="entry name" value="GUANYLATE_CYCLASE_2"/>
    <property type="match status" value="1"/>
</dbReference>
<organism evidence="3 4">
    <name type="scientific">Gillisia mitskevichiae</name>
    <dbReference type="NCBI Taxonomy" id="270921"/>
    <lineage>
        <taxon>Bacteria</taxon>
        <taxon>Pseudomonadati</taxon>
        <taxon>Bacteroidota</taxon>
        <taxon>Flavobacteriia</taxon>
        <taxon>Flavobacteriales</taxon>
        <taxon>Flavobacteriaceae</taxon>
        <taxon>Gillisia</taxon>
    </lineage>
</organism>
<feature type="transmembrane region" description="Helical" evidence="1">
    <location>
        <begin position="91"/>
        <end position="112"/>
    </location>
</feature>
<proteinExistence type="predicted"/>
<comment type="caution">
    <text evidence="3">The sequence shown here is derived from an EMBL/GenBank/DDBJ whole genome shotgun (WGS) entry which is preliminary data.</text>
</comment>
<keyword evidence="4" id="KW-1185">Reference proteome</keyword>
<dbReference type="PANTHER" id="PTHR43081:SF1">
    <property type="entry name" value="ADENYLATE CYCLASE, TERMINAL-DIFFERENTIATION SPECIFIC"/>
    <property type="match status" value="1"/>
</dbReference>
<dbReference type="InterPro" id="IPR029787">
    <property type="entry name" value="Nucleotide_cyclase"/>
</dbReference>
<protein>
    <submittedName>
        <fullName evidence="3">Adenylate cyclase</fullName>
    </submittedName>
</protein>
<dbReference type="AlphaFoldDB" id="A0A495PZE0"/>
<dbReference type="Proteomes" id="UP000276282">
    <property type="component" value="Unassembled WGS sequence"/>
</dbReference>
<dbReference type="PANTHER" id="PTHR43081">
    <property type="entry name" value="ADENYLATE CYCLASE, TERMINAL-DIFFERENTIATION SPECIFIC-RELATED"/>
    <property type="match status" value="1"/>
</dbReference>
<dbReference type="GO" id="GO:0009190">
    <property type="term" value="P:cyclic nucleotide biosynthetic process"/>
    <property type="evidence" value="ECO:0007669"/>
    <property type="project" value="InterPro"/>
</dbReference>
<gene>
    <name evidence="3" type="ORF">BC962_0864</name>
</gene>
<dbReference type="OrthoDB" id="9768499at2"/>
<feature type="transmembrane region" description="Helical" evidence="1">
    <location>
        <begin position="12"/>
        <end position="31"/>
    </location>
</feature>
<keyword evidence="1" id="KW-1133">Transmembrane helix</keyword>
<dbReference type="RefSeq" id="WP_121344638.1">
    <property type="nucleotide sequence ID" value="NZ_RBLG01000001.1"/>
</dbReference>
<dbReference type="Gene3D" id="3.30.70.1230">
    <property type="entry name" value="Nucleotide cyclase"/>
    <property type="match status" value="1"/>
</dbReference>
<reference evidence="3 4" key="1">
    <citation type="submission" date="2018-10" db="EMBL/GenBank/DDBJ databases">
        <title>Genomic Encyclopedia of Archaeal and Bacterial Type Strains, Phase II (KMG-II): from individual species to whole genera.</title>
        <authorList>
            <person name="Goeker M."/>
        </authorList>
    </citation>
    <scope>NUCLEOTIDE SEQUENCE [LARGE SCALE GENOMIC DNA]</scope>
    <source>
        <strain evidence="3 4">DSM 19839</strain>
    </source>
</reference>
<name>A0A495PZE0_9FLAO</name>
<evidence type="ECO:0000256" key="1">
    <source>
        <dbReference type="SAM" id="Phobius"/>
    </source>
</evidence>
<dbReference type="CDD" id="cd07302">
    <property type="entry name" value="CHD"/>
    <property type="match status" value="1"/>
</dbReference>
<feature type="transmembrane region" description="Helical" evidence="1">
    <location>
        <begin position="57"/>
        <end position="79"/>
    </location>
</feature>
<keyword evidence="1" id="KW-0812">Transmembrane</keyword>
<evidence type="ECO:0000313" key="3">
    <source>
        <dbReference type="EMBL" id="RKS55890.1"/>
    </source>
</evidence>
<evidence type="ECO:0000313" key="4">
    <source>
        <dbReference type="Proteomes" id="UP000276282"/>
    </source>
</evidence>
<dbReference type="Pfam" id="PF00211">
    <property type="entry name" value="Guanylate_cyc"/>
    <property type="match status" value="1"/>
</dbReference>
<evidence type="ECO:0000259" key="2">
    <source>
        <dbReference type="PROSITE" id="PS50125"/>
    </source>
</evidence>